<gene>
    <name evidence="2" type="ORF">QE367_002966</name>
</gene>
<organism evidence="2 3">
    <name type="scientific">Microbacterium paludicola</name>
    <dbReference type="NCBI Taxonomy" id="300019"/>
    <lineage>
        <taxon>Bacteria</taxon>
        <taxon>Bacillati</taxon>
        <taxon>Actinomycetota</taxon>
        <taxon>Actinomycetes</taxon>
        <taxon>Micrococcales</taxon>
        <taxon>Microbacteriaceae</taxon>
        <taxon>Microbacterium</taxon>
    </lineage>
</organism>
<proteinExistence type="predicted"/>
<evidence type="ECO:0000313" key="2">
    <source>
        <dbReference type="EMBL" id="MDR6168762.1"/>
    </source>
</evidence>
<evidence type="ECO:0000259" key="1">
    <source>
        <dbReference type="Pfam" id="PF13274"/>
    </source>
</evidence>
<dbReference type="RefSeq" id="WP_309667715.1">
    <property type="nucleotide sequence ID" value="NZ_JAVIZA010000001.1"/>
</dbReference>
<keyword evidence="3" id="KW-1185">Reference proteome</keyword>
<dbReference type="EMBL" id="JAVIZA010000001">
    <property type="protein sequence ID" value="MDR6168762.1"/>
    <property type="molecule type" value="Genomic_DNA"/>
</dbReference>
<evidence type="ECO:0000313" key="3">
    <source>
        <dbReference type="Proteomes" id="UP001260188"/>
    </source>
</evidence>
<feature type="domain" description="Antitoxin SocA-like Panacea" evidence="1">
    <location>
        <begin position="31"/>
        <end position="122"/>
    </location>
</feature>
<accession>A0ABU1I5I2</accession>
<protein>
    <submittedName>
        <fullName evidence="2">Phage-associated protein</fullName>
    </submittedName>
</protein>
<dbReference type="Pfam" id="PF13274">
    <property type="entry name" value="SocA_Panacea"/>
    <property type="match status" value="1"/>
</dbReference>
<comment type="caution">
    <text evidence="2">The sequence shown here is derived from an EMBL/GenBank/DDBJ whole genome shotgun (WGS) entry which is preliminary data.</text>
</comment>
<sequence length="183" mass="21078">MSRDISPMAAAAFLVSLDQLQLEPDMTPMKLQKLMYIAQANYLASTNRRLFSATVEAFEHGPVVYSVWREYSGQEIIRPEAHRNLDEDIPEDVEAFLSKVWQKFGSKSASWLRRYTHTQEPWLRNYNPDGFRCVIPDQDMVSYYQQCVPANERILHQAVVTVPATLLDEDAEADAALRAFLHR</sequence>
<name>A0ABU1I5I2_9MICO</name>
<dbReference type="InterPro" id="IPR025272">
    <property type="entry name" value="SocA_Panacea"/>
</dbReference>
<dbReference type="Proteomes" id="UP001260188">
    <property type="component" value="Unassembled WGS sequence"/>
</dbReference>
<reference evidence="2 3" key="1">
    <citation type="submission" date="2023-08" db="EMBL/GenBank/DDBJ databases">
        <title>Functional and genomic diversity of the sorghum phyllosphere microbiome.</title>
        <authorList>
            <person name="Shade A."/>
        </authorList>
    </citation>
    <scope>NUCLEOTIDE SEQUENCE [LARGE SCALE GENOMIC DNA]</scope>
    <source>
        <strain evidence="2 3">SORGH_AS_0919</strain>
    </source>
</reference>